<dbReference type="RefSeq" id="WP_076544414.1">
    <property type="nucleotide sequence ID" value="NZ_FTNC01000006.1"/>
</dbReference>
<accession>A0A1N6UA26</accession>
<dbReference type="EMBL" id="FTNC01000006">
    <property type="protein sequence ID" value="SIQ62417.1"/>
    <property type="molecule type" value="Genomic_DNA"/>
</dbReference>
<evidence type="ECO:0000313" key="2">
    <source>
        <dbReference type="EMBL" id="SIQ62417.1"/>
    </source>
</evidence>
<keyword evidence="2" id="KW-0282">Flagellum</keyword>
<dbReference type="AlphaFoldDB" id="A0A1N6UA26"/>
<keyword evidence="2" id="KW-0966">Cell projection</keyword>
<dbReference type="InterPro" id="IPR039246">
    <property type="entry name" value="Flagellar_FlgA"/>
</dbReference>
<dbReference type="Gene3D" id="2.30.30.760">
    <property type="match status" value="1"/>
</dbReference>
<dbReference type="NCBIfam" id="TIGR03170">
    <property type="entry name" value="flgA_cterm"/>
    <property type="match status" value="1"/>
</dbReference>
<dbReference type="Pfam" id="PF13144">
    <property type="entry name" value="ChapFlgA"/>
    <property type="match status" value="1"/>
</dbReference>
<gene>
    <name evidence="2" type="ORF">SAMN05421834_10690</name>
</gene>
<dbReference type="Gene3D" id="3.90.1210.10">
    <property type="entry name" value="Antifreeze-like/N-acetylneuraminic acid synthase C-terminal domain"/>
    <property type="match status" value="1"/>
</dbReference>
<dbReference type="Proteomes" id="UP000185669">
    <property type="component" value="Unassembled WGS sequence"/>
</dbReference>
<dbReference type="PANTHER" id="PTHR36307">
    <property type="entry name" value="FLAGELLA BASAL BODY P-RING FORMATION PROTEIN FLGA"/>
    <property type="match status" value="1"/>
</dbReference>
<reference evidence="3" key="1">
    <citation type="submission" date="2017-01" db="EMBL/GenBank/DDBJ databases">
        <authorList>
            <person name="Varghese N."/>
            <person name="Submissions S."/>
        </authorList>
    </citation>
    <scope>NUCLEOTIDE SEQUENCE [LARGE SCALE GENOMIC DNA]</scope>
    <source>
        <strain evidence="3">ATCC 700103</strain>
    </source>
</reference>
<proteinExistence type="predicted"/>
<evidence type="ECO:0000313" key="3">
    <source>
        <dbReference type="Proteomes" id="UP000185669"/>
    </source>
</evidence>
<name>A0A1N6UA26_9FIRM</name>
<keyword evidence="3" id="KW-1185">Reference proteome</keyword>
<dbReference type="STRING" id="56779.SAMN05421834_10690"/>
<dbReference type="PANTHER" id="PTHR36307:SF1">
    <property type="entry name" value="FLAGELLA BASAL BODY P-RING FORMATION PROTEIN FLGA"/>
    <property type="match status" value="1"/>
</dbReference>
<dbReference type="InterPro" id="IPR017585">
    <property type="entry name" value="SAF_FlgA"/>
</dbReference>
<sequence length="323" mass="36802">MKKIIVFLAVILTIIITTNTAAFEIEIQKEVEVSSAEIYLGEIAQIKAPELSDSALSELKNLVFKSSPGPGYQKRLSRVLVDLSIQNLDYKKSQFKLRMPATVIVRRRSRVITEDEISRLVKDYLKTELDFKAEDILIESKSSTHNIEIAAGDYQIKVAENQNLSLPDINLKLEIWQNDKKIRSLFYPVKVKLLLKVLTADKSLKSNSKINKSDFSIREQKISGDPTEVIQSWSEVDFNNVQLSRRLKKGEILKSNYLKTPYVVKWGQKLHLKVEVNNIKVSTFVEAKERGKIGEIITVENLNSGYQFQVEVVSPTEVKMISD</sequence>
<dbReference type="OrthoDB" id="2111534at2"/>
<evidence type="ECO:0000259" key="1">
    <source>
        <dbReference type="Pfam" id="PF13144"/>
    </source>
</evidence>
<dbReference type="GO" id="GO:0044780">
    <property type="term" value="P:bacterial-type flagellum assembly"/>
    <property type="evidence" value="ECO:0007669"/>
    <property type="project" value="InterPro"/>
</dbReference>
<organism evidence="2 3">
    <name type="scientific">Halanaerobium kushneri</name>
    <dbReference type="NCBI Taxonomy" id="56779"/>
    <lineage>
        <taxon>Bacteria</taxon>
        <taxon>Bacillati</taxon>
        <taxon>Bacillota</taxon>
        <taxon>Clostridia</taxon>
        <taxon>Halanaerobiales</taxon>
        <taxon>Halanaerobiaceae</taxon>
        <taxon>Halanaerobium</taxon>
    </lineage>
</organism>
<feature type="domain" description="Flagella basal body P-ring formation protein FlgA SAF" evidence="1">
    <location>
        <begin position="196"/>
        <end position="320"/>
    </location>
</feature>
<keyword evidence="2" id="KW-0969">Cilium</keyword>
<protein>
    <submittedName>
        <fullName evidence="2">Flagella basal body P-ring formation protein FlgA</fullName>
    </submittedName>
</protein>